<evidence type="ECO:0000313" key="2">
    <source>
        <dbReference type="Proteomes" id="UP001295684"/>
    </source>
</evidence>
<evidence type="ECO:0000313" key="1">
    <source>
        <dbReference type="EMBL" id="CAI2368781.1"/>
    </source>
</evidence>
<gene>
    <name evidence="1" type="ORF">ECRASSUSDP1_LOCUS10077</name>
</gene>
<keyword evidence="2" id="KW-1185">Reference proteome</keyword>
<sequence length="274" mass="31958">MKKTFTEIRLAKSKTHLDKNPLKIKHLSLSQTPIRSKATEYLDHQMTHLEAPSTLFSTQRLSIFGNGEAFIQAFTMNYKFSLQCILKYFQLIQGIPEEILEEVKVEMAFLLMEIKNAEGDSNKTINCVLQCLEAFLEQYKKLKDLIYAQIDRLKIFDSKKDKPGTKQLKPLFDEVIEKNIINIFSSNFFLFSLIVGFTELVEAIEKWEEVLSESNVLIFQKSREEIFHKKKRYLNSVHKKKDINRNETDKSLLDSEELKRSSNFDISVSSGQRK</sequence>
<dbReference type="EMBL" id="CAMPGE010009922">
    <property type="protein sequence ID" value="CAI2368781.1"/>
    <property type="molecule type" value="Genomic_DNA"/>
</dbReference>
<reference evidence="1" key="1">
    <citation type="submission" date="2023-07" db="EMBL/GenBank/DDBJ databases">
        <authorList>
            <consortium name="AG Swart"/>
            <person name="Singh M."/>
            <person name="Singh A."/>
            <person name="Seah K."/>
            <person name="Emmerich C."/>
        </authorList>
    </citation>
    <scope>NUCLEOTIDE SEQUENCE</scope>
    <source>
        <strain evidence="1">DP1</strain>
    </source>
</reference>
<accession>A0AAD1UG75</accession>
<comment type="caution">
    <text evidence="1">The sequence shown here is derived from an EMBL/GenBank/DDBJ whole genome shotgun (WGS) entry which is preliminary data.</text>
</comment>
<organism evidence="1 2">
    <name type="scientific">Euplotes crassus</name>
    <dbReference type="NCBI Taxonomy" id="5936"/>
    <lineage>
        <taxon>Eukaryota</taxon>
        <taxon>Sar</taxon>
        <taxon>Alveolata</taxon>
        <taxon>Ciliophora</taxon>
        <taxon>Intramacronucleata</taxon>
        <taxon>Spirotrichea</taxon>
        <taxon>Hypotrichia</taxon>
        <taxon>Euplotida</taxon>
        <taxon>Euplotidae</taxon>
        <taxon>Moneuplotes</taxon>
    </lineage>
</organism>
<name>A0AAD1UG75_EUPCR</name>
<dbReference type="AlphaFoldDB" id="A0AAD1UG75"/>
<proteinExistence type="predicted"/>
<dbReference type="Proteomes" id="UP001295684">
    <property type="component" value="Unassembled WGS sequence"/>
</dbReference>
<protein>
    <submittedName>
        <fullName evidence="1">Uncharacterized protein</fullName>
    </submittedName>
</protein>